<protein>
    <submittedName>
        <fullName evidence="1">DUF1116 domain-containing protein</fullName>
    </submittedName>
</protein>
<dbReference type="InterPro" id="IPR009499">
    <property type="entry name" value="AllG-like"/>
</dbReference>
<sequence>MSLKELIEEANKKAVENMMEAEPVLVDVKLAKDFIPGFKSDMILHAGPPITWERMSGPLKGAVIGALMYEGLADTPEQAEKMASRGDIVFKPNHEFGGACPMAGVVTPNMPIYIIHDKKFGNYAYSNFNEGIGKVLRYGAYDKEVMDRLKWMHDELFPALKAALQEAVKDKGGIAIKPLIAQGLHMGDEGHNRYIAITRLFLIELTPYLIQADLPKDVSMRVYTFAKNNNFFTLNIGMAAAKAMTMAAHNIKYSTIVSVLTRNGTDAGIWVSGLGNRWFTAPAPVPKGVFFPGFTQDDANPDIGDSSITETAGFGGFAMAAAPAIVSWVGGSVQFAVENTKKMYQITYTKHKYFTIPYLEFQGTPTGIDIRYVLKTGITPTINTGIAHKKPGVGQVGAGIVSFPFELFKDAFKAFVETYGA</sequence>
<dbReference type="InterPro" id="IPR024033">
    <property type="entry name" value="OXTCase_su_AllG_h-dom"/>
</dbReference>
<dbReference type="Gene3D" id="3.90.1700.10">
    <property type="entry name" value="v583 domain like"/>
    <property type="match status" value="1"/>
</dbReference>
<evidence type="ECO:0000313" key="1">
    <source>
        <dbReference type="EMBL" id="HDS10146.1"/>
    </source>
</evidence>
<dbReference type="EMBL" id="DSDY01000029">
    <property type="protein sequence ID" value="HDS10146.1"/>
    <property type="molecule type" value="Genomic_DNA"/>
</dbReference>
<dbReference type="Gene3D" id="1.10.10.660">
    <property type="entry name" value="conserved protein of unknown function from Enterococcus faecalis V583"/>
    <property type="match status" value="1"/>
</dbReference>
<proteinExistence type="predicted"/>
<dbReference type="Gene3D" id="3.90.1710.10">
    <property type="entry name" value="Enterococcus faecalis V583 domain"/>
    <property type="match status" value="1"/>
</dbReference>
<comment type="caution">
    <text evidence="1">The sequence shown here is derived from an EMBL/GenBank/DDBJ whole genome shotgun (WGS) entry which is preliminary data.</text>
</comment>
<name>A0A7C1HW15_9CREN</name>
<accession>A0A7C1HW15</accession>
<organism evidence="1">
    <name type="scientific">Fervidicoccus fontis</name>
    <dbReference type="NCBI Taxonomy" id="683846"/>
    <lineage>
        <taxon>Archaea</taxon>
        <taxon>Thermoproteota</taxon>
        <taxon>Thermoprotei</taxon>
        <taxon>Fervidicoccales</taxon>
        <taxon>Fervidicoccaceae</taxon>
        <taxon>Fervidicoccus</taxon>
    </lineage>
</organism>
<dbReference type="Pfam" id="PF06545">
    <property type="entry name" value="AllG"/>
    <property type="match status" value="1"/>
</dbReference>
<gene>
    <name evidence="1" type="ORF">ENO04_00765</name>
</gene>
<dbReference type="AlphaFoldDB" id="A0A7C1HW15"/>
<reference evidence="1" key="1">
    <citation type="journal article" date="2020" name="mSystems">
        <title>Genome- and Community-Level Interaction Insights into Carbon Utilization and Element Cycling Functions of Hydrothermarchaeota in Hydrothermal Sediment.</title>
        <authorList>
            <person name="Zhou Z."/>
            <person name="Liu Y."/>
            <person name="Xu W."/>
            <person name="Pan J."/>
            <person name="Luo Z.H."/>
            <person name="Li M."/>
        </authorList>
    </citation>
    <scope>NUCLEOTIDE SEQUENCE [LARGE SCALE GENOMIC DNA]</scope>
    <source>
        <strain evidence="1">SpSt-123</strain>
    </source>
</reference>